<dbReference type="Pfam" id="PF07394">
    <property type="entry name" value="DUF1501"/>
    <property type="match status" value="1"/>
</dbReference>
<dbReference type="PANTHER" id="PTHR43737:SF1">
    <property type="entry name" value="DUF1501 DOMAIN-CONTAINING PROTEIN"/>
    <property type="match status" value="1"/>
</dbReference>
<name>F8TTF6_9BACT</name>
<sequence length="450" mass="49605">MLDLITPETVQSKCDGSSRRDFMKIGTLGLFGGLTLPQLLRAQDLARAEGKSVKKKSIILLFLDGGASHIETFDPKMDAPKEYRSLFDSVQTSLPGIHFGGLIPKFARLAKEFSFVRSFTHEDGDHGGATHWLKTGYPWPPEFKGKAPIIPQTHPSIGSMVARYRSPLDPQTGVPNYVRILSNHQGYPGDDAAWLGHENNPFKVRVGGGGNNPMLANMGLKVAPEQLDDRRKLLSAFDSMERTLDHTGTTRAMDAYQQQAVNVITGKAKQAFDIDKEDPKLREKYGKGLGEELLLARRLCEAGAGFVTINNGYWDHHGGIIPGMKSLCPPLDQAIEAYVEDVKARGLQDDILLIVTGEFGRTPRINGGPGRDHWAGLNPLAFFGGGLKMGQVIGDSDARAAFPRIRPIYPLDFMATIFKVLDIPLDLQYVDKTGRPRYMIEEGKPIEELL</sequence>
<dbReference type="EMBL" id="JF342589">
    <property type="protein sequence ID" value="AEH26467.1"/>
    <property type="molecule type" value="Genomic_DNA"/>
</dbReference>
<dbReference type="PANTHER" id="PTHR43737">
    <property type="entry name" value="BLL7424 PROTEIN"/>
    <property type="match status" value="1"/>
</dbReference>
<dbReference type="InterPro" id="IPR017850">
    <property type="entry name" value="Alkaline_phosphatase_core_sf"/>
</dbReference>
<proteinExistence type="predicted"/>
<accession>F8TTF6</accession>
<organism evidence="1">
    <name type="scientific">uncultured Acidobacteria bacterium A2</name>
    <dbReference type="NCBI Taxonomy" id="1036852"/>
    <lineage>
        <taxon>Bacteria</taxon>
        <taxon>Pseudomonadati</taxon>
        <taxon>Acidobacteriota</taxon>
        <taxon>environmental samples</taxon>
    </lineage>
</organism>
<evidence type="ECO:0000313" key="1">
    <source>
        <dbReference type="EMBL" id="AEH26467.1"/>
    </source>
</evidence>
<dbReference type="AlphaFoldDB" id="F8TTF6"/>
<dbReference type="InterPro" id="IPR010869">
    <property type="entry name" value="DUF1501"/>
</dbReference>
<evidence type="ECO:0008006" key="2">
    <source>
        <dbReference type="Google" id="ProtNLM"/>
    </source>
</evidence>
<reference evidence="1" key="1">
    <citation type="journal article" date="2011" name="FEMS Microbiol. Ecol.">
        <title>Polyketide synthase pathways identified from a metagenomic library are derived from soil Acidobacteria.</title>
        <authorList>
            <person name="Parsley L.C."/>
            <person name="Linneman J."/>
            <person name="Goode A.M."/>
            <person name="Becklund K."/>
            <person name="George I."/>
            <person name="Goodman R.M."/>
            <person name="Lopanik N.B."/>
            <person name="Liles M.R."/>
        </authorList>
    </citation>
    <scope>NUCLEOTIDE SEQUENCE</scope>
</reference>
<protein>
    <recommendedName>
        <fullName evidence="2">DUF1501 domain-containing protein</fullName>
    </recommendedName>
</protein>
<dbReference type="SUPFAM" id="SSF53649">
    <property type="entry name" value="Alkaline phosphatase-like"/>
    <property type="match status" value="1"/>
</dbReference>